<gene>
    <name evidence="2" type="ORF">NPIL_521451</name>
</gene>
<dbReference type="AlphaFoldDB" id="A0A8X6PEY2"/>
<accession>A0A8X6PEY2</accession>
<sequence>MCSSKFRKELTEFCLESLERRHLILAGLIRSDCCSHSEKDSNIMVLDNRLSQPQTSAAGDPYLRNPYSQRKLQTFTHGPTGGKISSKNI</sequence>
<evidence type="ECO:0000313" key="3">
    <source>
        <dbReference type="Proteomes" id="UP000887013"/>
    </source>
</evidence>
<organism evidence="2 3">
    <name type="scientific">Nephila pilipes</name>
    <name type="common">Giant wood spider</name>
    <name type="synonym">Nephila maculata</name>
    <dbReference type="NCBI Taxonomy" id="299642"/>
    <lineage>
        <taxon>Eukaryota</taxon>
        <taxon>Metazoa</taxon>
        <taxon>Ecdysozoa</taxon>
        <taxon>Arthropoda</taxon>
        <taxon>Chelicerata</taxon>
        <taxon>Arachnida</taxon>
        <taxon>Araneae</taxon>
        <taxon>Araneomorphae</taxon>
        <taxon>Entelegynae</taxon>
        <taxon>Araneoidea</taxon>
        <taxon>Nephilidae</taxon>
        <taxon>Nephila</taxon>
    </lineage>
</organism>
<protein>
    <submittedName>
        <fullName evidence="2">Uncharacterized protein</fullName>
    </submittedName>
</protein>
<feature type="region of interest" description="Disordered" evidence="1">
    <location>
        <begin position="68"/>
        <end position="89"/>
    </location>
</feature>
<evidence type="ECO:0000313" key="2">
    <source>
        <dbReference type="EMBL" id="GFT63864.1"/>
    </source>
</evidence>
<dbReference type="Proteomes" id="UP000887013">
    <property type="component" value="Unassembled WGS sequence"/>
</dbReference>
<evidence type="ECO:0000256" key="1">
    <source>
        <dbReference type="SAM" id="MobiDB-lite"/>
    </source>
</evidence>
<dbReference type="EMBL" id="BMAW01019538">
    <property type="protein sequence ID" value="GFT63864.1"/>
    <property type="molecule type" value="Genomic_DNA"/>
</dbReference>
<reference evidence="2" key="1">
    <citation type="submission" date="2020-08" db="EMBL/GenBank/DDBJ databases">
        <title>Multicomponent nature underlies the extraordinary mechanical properties of spider dragline silk.</title>
        <authorList>
            <person name="Kono N."/>
            <person name="Nakamura H."/>
            <person name="Mori M."/>
            <person name="Yoshida Y."/>
            <person name="Ohtoshi R."/>
            <person name="Malay A.D."/>
            <person name="Moran D.A.P."/>
            <person name="Tomita M."/>
            <person name="Numata K."/>
            <person name="Arakawa K."/>
        </authorList>
    </citation>
    <scope>NUCLEOTIDE SEQUENCE</scope>
</reference>
<comment type="caution">
    <text evidence="2">The sequence shown here is derived from an EMBL/GenBank/DDBJ whole genome shotgun (WGS) entry which is preliminary data.</text>
</comment>
<proteinExistence type="predicted"/>
<keyword evidence="3" id="KW-1185">Reference proteome</keyword>
<name>A0A8X6PEY2_NEPPI</name>